<accession>A0AAW2GP04</accession>
<organism evidence="2 3">
    <name type="scientific">Cardiocondyla obscurior</name>
    <dbReference type="NCBI Taxonomy" id="286306"/>
    <lineage>
        <taxon>Eukaryota</taxon>
        <taxon>Metazoa</taxon>
        <taxon>Ecdysozoa</taxon>
        <taxon>Arthropoda</taxon>
        <taxon>Hexapoda</taxon>
        <taxon>Insecta</taxon>
        <taxon>Pterygota</taxon>
        <taxon>Neoptera</taxon>
        <taxon>Endopterygota</taxon>
        <taxon>Hymenoptera</taxon>
        <taxon>Apocrita</taxon>
        <taxon>Aculeata</taxon>
        <taxon>Formicoidea</taxon>
        <taxon>Formicidae</taxon>
        <taxon>Myrmicinae</taxon>
        <taxon>Cardiocondyla</taxon>
    </lineage>
</organism>
<evidence type="ECO:0000313" key="2">
    <source>
        <dbReference type="EMBL" id="KAL0129014.1"/>
    </source>
</evidence>
<protein>
    <submittedName>
        <fullName evidence="2">Uncharacterized protein</fullName>
    </submittedName>
</protein>
<dbReference type="Proteomes" id="UP001430953">
    <property type="component" value="Unassembled WGS sequence"/>
</dbReference>
<gene>
    <name evidence="2" type="ORF">PUN28_004015</name>
</gene>
<evidence type="ECO:0000256" key="1">
    <source>
        <dbReference type="SAM" id="MobiDB-lite"/>
    </source>
</evidence>
<feature type="region of interest" description="Disordered" evidence="1">
    <location>
        <begin position="115"/>
        <end position="164"/>
    </location>
</feature>
<dbReference type="AlphaFoldDB" id="A0AAW2GP04"/>
<name>A0AAW2GP04_9HYME</name>
<proteinExistence type="predicted"/>
<reference evidence="2 3" key="1">
    <citation type="submission" date="2023-03" db="EMBL/GenBank/DDBJ databases">
        <title>High recombination rates correlate with genetic variation in Cardiocondyla obscurior ants.</title>
        <authorList>
            <person name="Errbii M."/>
        </authorList>
    </citation>
    <scope>NUCLEOTIDE SEQUENCE [LARGE SCALE GENOMIC DNA]</scope>
    <source>
        <strain evidence="2">Alpha-2009</strain>
        <tissue evidence="2">Whole body</tissue>
    </source>
</reference>
<dbReference type="EMBL" id="JADYXP020000003">
    <property type="protein sequence ID" value="KAL0129014.1"/>
    <property type="molecule type" value="Genomic_DNA"/>
</dbReference>
<evidence type="ECO:0000313" key="3">
    <source>
        <dbReference type="Proteomes" id="UP001430953"/>
    </source>
</evidence>
<feature type="compositionally biased region" description="Polar residues" evidence="1">
    <location>
        <begin position="146"/>
        <end position="155"/>
    </location>
</feature>
<comment type="caution">
    <text evidence="2">The sequence shown here is derived from an EMBL/GenBank/DDBJ whole genome shotgun (WGS) entry which is preliminary data.</text>
</comment>
<keyword evidence="3" id="KW-1185">Reference proteome</keyword>
<sequence length="468" mass="53265">MACLLTFAPNEDFLAMSDYSLDSLESTENDSSKKYVSNNVNVNPIILKSIDRPIKNNNTAEGERTVREDRCGSATGCRNSIITSGRGFARRQQECRATREEPWLCIRKRNDVGEQRESDASRRRCRRTSGPTTATTTKTKTKQRSPEAQNSSSKCSLRDSGDGMRADKKLSNVLTLWRRKGPAKTTSYSELYRRRFNMPRYPRIQSPEGSTLSVCGDSRLEELSLDEGRSSLPGTSRDDTSELSFYRRFVEGHAAHVTCTKRSCEIFRRGTLSNTVSRKAQCERSVSESKLKKPTYRPYTIEEYRSLIVPIPDRSLDPDTAEVQTKREWLMRRRSYGDSVSARNREQILQRTRRFKSRRAVAQKCFLAPLKDWNAAASKNHESSRMPGTNNVTQKNLSKRLVKCQDEEITANEVSPSRVSETLGKTTSSGLSLISYASHEDSYLEASQQRHMLEKELADRLMRQTLNS</sequence>